<dbReference type="PROSITE" id="PS51257">
    <property type="entry name" value="PROKAR_LIPOPROTEIN"/>
    <property type="match status" value="1"/>
</dbReference>
<feature type="coiled-coil region" evidence="1">
    <location>
        <begin position="101"/>
        <end position="128"/>
    </location>
</feature>
<name>A0A2W5N6L9_9BACT</name>
<dbReference type="AlphaFoldDB" id="A0A2W5N6L9"/>
<keyword evidence="2" id="KW-0732">Signal</keyword>
<feature type="chain" id="PRO_5016049515" evidence="2">
    <location>
        <begin position="25"/>
        <end position="597"/>
    </location>
</feature>
<keyword evidence="1" id="KW-0175">Coiled coil</keyword>
<accession>A0A2W5N6L9</accession>
<comment type="caution">
    <text evidence="3">The sequence shown here is derived from an EMBL/GenBank/DDBJ whole genome shotgun (WGS) entry which is preliminary data.</text>
</comment>
<evidence type="ECO:0000256" key="2">
    <source>
        <dbReference type="SAM" id="SignalP"/>
    </source>
</evidence>
<evidence type="ECO:0000313" key="3">
    <source>
        <dbReference type="EMBL" id="PZQ49126.1"/>
    </source>
</evidence>
<evidence type="ECO:0000313" key="4">
    <source>
        <dbReference type="Proteomes" id="UP000249417"/>
    </source>
</evidence>
<feature type="signal peptide" evidence="2">
    <location>
        <begin position="1"/>
        <end position="24"/>
    </location>
</feature>
<evidence type="ECO:0000256" key="1">
    <source>
        <dbReference type="SAM" id="Coils"/>
    </source>
</evidence>
<gene>
    <name evidence="3" type="ORF">DI551_00300</name>
</gene>
<protein>
    <submittedName>
        <fullName evidence="3">Uncharacterized protein</fullName>
    </submittedName>
</protein>
<dbReference type="EMBL" id="QFQB01000001">
    <property type="protein sequence ID" value="PZQ49126.1"/>
    <property type="molecule type" value="Genomic_DNA"/>
</dbReference>
<proteinExistence type="predicted"/>
<reference evidence="3 4" key="1">
    <citation type="submission" date="2017-08" db="EMBL/GenBank/DDBJ databases">
        <title>Infants hospitalized years apart are colonized by the same room-sourced microbial strains.</title>
        <authorList>
            <person name="Brooks B."/>
            <person name="Olm M.R."/>
            <person name="Firek B.A."/>
            <person name="Baker R."/>
            <person name="Thomas B.C."/>
            <person name="Morowitz M.J."/>
            <person name="Banfield J.F."/>
        </authorList>
    </citation>
    <scope>NUCLEOTIDE SEQUENCE [LARGE SCALE GENOMIC DNA]</scope>
    <source>
        <strain evidence="3">S2_005_002_R2_29</strain>
    </source>
</reference>
<organism evidence="3 4">
    <name type="scientific">Micavibrio aeruginosavorus</name>
    <dbReference type="NCBI Taxonomy" id="349221"/>
    <lineage>
        <taxon>Bacteria</taxon>
        <taxon>Pseudomonadati</taxon>
        <taxon>Bdellovibrionota</taxon>
        <taxon>Bdellovibrionia</taxon>
        <taxon>Bdellovibrionales</taxon>
        <taxon>Pseudobdellovibrionaceae</taxon>
        <taxon>Micavibrio</taxon>
    </lineage>
</organism>
<sequence>MNRLIALTLALVLSLVALTGTAHAQTNVGTASCDYTAIKNSLHSTESAGTGNYSSYNSASGTAGRYQFTKYNREYFIRKYPSCNGSSCLDLQAWLHNENCKAVQECTMDALTAENQKLIENNSSCQKLLANGGAWVTGTKTGQTPLSCHVTMSGLIAAVHLGGPKQCAAILANGHGDNDGNTQASYYVCAHKDLPVPGNCTPVPNNAVGISSQTATQAQMDFIAGSGGLVLDGPANPLRDWWLPALALMAEQFTVNMIAQVEAIGMMLDAKHQLETQRLFQLKVAEAHKDYHPSEQMCTFGTFARDLASTDRLAKVTHASVANQLLQREMASGESLASNPDSDNLSRWTQYRERFCDPGDNATGMATICTEPGPENLRNSDINYTQTLDQPLSLAIDLTDDVTTEDEETVFALVDYLFAHNPPKRPPASATDMVKFQTHYMNLRSITAMRGIARNSIANLIALKTATPNSEAGQGNAPYLKALIRELGVAEEEEITKYLGENPSYYAQMEVLTRKIYQNPNFYTNLYDKPANIQRMRASMQAVKLMQDRDIQAALQRREMLLSMILEVRLRDRAEDVYNATDQSMAESTGSQAQTQN</sequence>
<dbReference type="Proteomes" id="UP000249417">
    <property type="component" value="Unassembled WGS sequence"/>
</dbReference>